<reference evidence="1" key="1">
    <citation type="journal article" date="2014" name="Int. J. Syst. Evol. Microbiol.">
        <title>Complete genome sequence of Corynebacterium casei LMG S-19264T (=DSM 44701T), isolated from a smear-ripened cheese.</title>
        <authorList>
            <consortium name="US DOE Joint Genome Institute (JGI-PGF)"/>
            <person name="Walter F."/>
            <person name="Albersmeier A."/>
            <person name="Kalinowski J."/>
            <person name="Ruckert C."/>
        </authorList>
    </citation>
    <scope>NUCLEOTIDE SEQUENCE</scope>
    <source>
        <strain evidence="1">JCM 12862</strain>
    </source>
</reference>
<evidence type="ECO:0008006" key="3">
    <source>
        <dbReference type="Google" id="ProtNLM"/>
    </source>
</evidence>
<evidence type="ECO:0000313" key="1">
    <source>
        <dbReference type="EMBL" id="GGK23520.1"/>
    </source>
</evidence>
<comment type="caution">
    <text evidence="1">The sequence shown here is derived from an EMBL/GenBank/DDBJ whole genome shotgun (WGS) entry which is preliminary data.</text>
</comment>
<dbReference type="Proteomes" id="UP000612329">
    <property type="component" value="Unassembled WGS sequence"/>
</dbReference>
<dbReference type="AlphaFoldDB" id="A0A8J3FI16"/>
<accession>A0A8J3FI16</accession>
<proteinExistence type="predicted"/>
<dbReference type="RefSeq" id="WP_188652042.1">
    <property type="nucleotide sequence ID" value="NZ_BMNR01000003.1"/>
</dbReference>
<sequence>MKNIQCKLFGHDFIVTRKVTYHVKEYTCKTCKKQLTINGNGHLIELSPKFKEINDVLERVHYKRKMMKSGEKKYTKRGFQIPA</sequence>
<keyword evidence="2" id="KW-1185">Reference proteome</keyword>
<gene>
    <name evidence="1" type="ORF">GCM10007962_17130</name>
</gene>
<evidence type="ECO:0000313" key="2">
    <source>
        <dbReference type="Proteomes" id="UP000612329"/>
    </source>
</evidence>
<protein>
    <recommendedName>
        <fullName evidence="3">Prophage protein DUF1660</fullName>
    </recommendedName>
</protein>
<dbReference type="EMBL" id="BMNR01000003">
    <property type="protein sequence ID" value="GGK23520.1"/>
    <property type="molecule type" value="Genomic_DNA"/>
</dbReference>
<reference evidence="1" key="2">
    <citation type="submission" date="2020-09" db="EMBL/GenBank/DDBJ databases">
        <authorList>
            <person name="Sun Q."/>
            <person name="Ohkuma M."/>
        </authorList>
    </citation>
    <scope>NUCLEOTIDE SEQUENCE</scope>
    <source>
        <strain evidence="1">JCM 12862</strain>
    </source>
</reference>
<name>A0A8J3FI16_9FLAO</name>
<organism evidence="1 2">
    <name type="scientific">Yeosuana aromativorans</name>
    <dbReference type="NCBI Taxonomy" id="288019"/>
    <lineage>
        <taxon>Bacteria</taxon>
        <taxon>Pseudomonadati</taxon>
        <taxon>Bacteroidota</taxon>
        <taxon>Flavobacteriia</taxon>
        <taxon>Flavobacteriales</taxon>
        <taxon>Flavobacteriaceae</taxon>
        <taxon>Yeosuana</taxon>
    </lineage>
</organism>